<comment type="similarity">
    <text evidence="1">Belongs to the intimin/invasin family.</text>
</comment>
<evidence type="ECO:0000313" key="4">
    <source>
        <dbReference type="EMBL" id="RVT53420.1"/>
    </source>
</evidence>
<dbReference type="PROSITE" id="PS51127">
    <property type="entry name" value="BIG1"/>
    <property type="match status" value="1"/>
</dbReference>
<dbReference type="InterPro" id="IPR013783">
    <property type="entry name" value="Ig-like_fold"/>
</dbReference>
<dbReference type="Proteomes" id="UP000288178">
    <property type="component" value="Unassembled WGS sequence"/>
</dbReference>
<comment type="caution">
    <text evidence="4">The sequence shown here is derived from an EMBL/GenBank/DDBJ whole genome shotgun (WGS) entry which is preliminary data.</text>
</comment>
<dbReference type="InterPro" id="IPR008964">
    <property type="entry name" value="Invasin/intimin_cell_adhesion"/>
</dbReference>
<evidence type="ECO:0000256" key="2">
    <source>
        <dbReference type="SAM" id="SignalP"/>
    </source>
</evidence>
<dbReference type="InterPro" id="IPR003344">
    <property type="entry name" value="Big_1_dom"/>
</dbReference>
<feature type="chain" id="PRO_5019395046" description="Big-1 domain-containing protein" evidence="2">
    <location>
        <begin position="21"/>
        <end position="818"/>
    </location>
</feature>
<gene>
    <name evidence="4" type="ORF">ENE75_00515</name>
</gene>
<dbReference type="SUPFAM" id="SSF49373">
    <property type="entry name" value="Invasin/intimin cell-adhesion fragments"/>
    <property type="match status" value="4"/>
</dbReference>
<keyword evidence="5" id="KW-1185">Reference proteome</keyword>
<evidence type="ECO:0000313" key="5">
    <source>
        <dbReference type="Proteomes" id="UP000288178"/>
    </source>
</evidence>
<reference evidence="4 5" key="1">
    <citation type="submission" date="2019-01" db="EMBL/GenBank/DDBJ databases">
        <authorList>
            <person name="Chen W.-M."/>
        </authorList>
    </citation>
    <scope>NUCLEOTIDE SEQUENCE [LARGE SCALE GENOMIC DNA]</scope>
    <source>
        <strain evidence="4 5">ICH-3</strain>
    </source>
</reference>
<sequence>MNMIRMMLRAALAAVVVGLAACGGGSDTCQEVTGGTACSGGGGGGGTVATPRATELVLILGAQSVTNDGSQSVVASVIAVDGNRNSVAGVPVTVSVNNGGVVIANDTVTDSSGVLSATIGIGSDFSERTITVTATSGALTQTAALQVTATGGSTVLPSDLILTLSAPTIVNTGAEQVVATVTALDARRNVLPNTGVTITVDNGGTAAPSGTVTNANGVLTAQIGIGGSTVNRTMVVTAVAGGLTRTANLTVTDTVTTPGPVAADLSLSLSATSLPNAGTTTLRATAAAVDSNRNALPGIPVTIRVDESAVATVSGSVTNSAGIVTADIGIGADRSNRLVTVTATSGSLTRSASFRVIGAKLTAAFAPIVNTGSTGNQIEFTLVDVNDVAMPDQLVSLTSPQLGSATGTTDARGKFVYSYTAPAAAGTVVVTASAAGYSLPEDIQVTVQAAGTGSVPVAVGPVESASLTPSPSVVSINADSSTDNQVQLRALFVKAGNTPVQNVRVRFDLADNVNNSDGQVSWVGGDYAYTNANGVATGTFRAGTRSSPTNGVTIRACYALNDWDFAADPCPNQVTNTITVASEALSVNIRTNELIKSGAAELTYIKEFVVMVVDAAGQAKPDVQITPSVDLTGFYKGFYFWNGDFWQQQLTLANTEHYTWNGTAWAAGAGTTTQPVCPNDDANRNGIREAGAVGGAAPALAARGEDLNWNGEIDPRKADVAIKMVGSSKTDANGLAIVQIEYGRNLGTWVDFVITVTASGVSGTEARARYVGNLYGLGNLPVPGNALTNENVFPAFGISPYGRGSSTGLPTGVCTDTQ</sequence>
<accession>A0A437JZC6</accession>
<feature type="signal peptide" evidence="2">
    <location>
        <begin position="1"/>
        <end position="20"/>
    </location>
</feature>
<dbReference type="Gene3D" id="2.60.40.10">
    <property type="entry name" value="Immunoglobulins"/>
    <property type="match status" value="5"/>
</dbReference>
<keyword evidence="2" id="KW-0732">Signal</keyword>
<dbReference type="PROSITE" id="PS51257">
    <property type="entry name" value="PROKAR_LIPOPROTEIN"/>
    <property type="match status" value="1"/>
</dbReference>
<name>A0A437JZC6_9BURK</name>
<evidence type="ECO:0000256" key="1">
    <source>
        <dbReference type="ARBA" id="ARBA00010116"/>
    </source>
</evidence>
<dbReference type="RefSeq" id="WP_128194538.1">
    <property type="nucleotide sequence ID" value="NZ_SACT01000001.1"/>
</dbReference>
<evidence type="ECO:0000259" key="3">
    <source>
        <dbReference type="PROSITE" id="PS51127"/>
    </source>
</evidence>
<dbReference type="EMBL" id="SACT01000001">
    <property type="protein sequence ID" value="RVT53420.1"/>
    <property type="molecule type" value="Genomic_DNA"/>
</dbReference>
<feature type="domain" description="Big-1" evidence="3">
    <location>
        <begin position="358"/>
        <end position="448"/>
    </location>
</feature>
<dbReference type="OrthoDB" id="8697973at2"/>
<organism evidence="4 5">
    <name type="scientific">Rubrivivax albus</name>
    <dbReference type="NCBI Taxonomy" id="2499835"/>
    <lineage>
        <taxon>Bacteria</taxon>
        <taxon>Pseudomonadati</taxon>
        <taxon>Pseudomonadota</taxon>
        <taxon>Betaproteobacteria</taxon>
        <taxon>Burkholderiales</taxon>
        <taxon>Sphaerotilaceae</taxon>
        <taxon>Rubrivivax</taxon>
    </lineage>
</organism>
<dbReference type="AlphaFoldDB" id="A0A437JZC6"/>
<proteinExistence type="inferred from homology"/>
<protein>
    <recommendedName>
        <fullName evidence="3">Big-1 domain-containing protein</fullName>
    </recommendedName>
</protein>